<name>A0ABW9UYA4_9SPHN</name>
<protein>
    <submittedName>
        <fullName evidence="1">Uncharacterized protein</fullName>
    </submittedName>
</protein>
<evidence type="ECO:0000313" key="2">
    <source>
        <dbReference type="Proteomes" id="UP000444401"/>
    </source>
</evidence>
<gene>
    <name evidence="1" type="ORF">GRI72_11370</name>
</gene>
<reference evidence="1 2" key="1">
    <citation type="submission" date="2019-12" db="EMBL/GenBank/DDBJ databases">
        <title>Genomic-based taxomic classification of the family Erythrobacteraceae.</title>
        <authorList>
            <person name="Xu L."/>
        </authorList>
    </citation>
    <scope>NUCLEOTIDE SEQUENCE [LARGE SCALE GENOMIC DNA]</scope>
    <source>
        <strain evidence="1 2">H32</strain>
    </source>
</reference>
<keyword evidence="2" id="KW-1185">Reference proteome</keyword>
<dbReference type="EMBL" id="WTYO01000005">
    <property type="protein sequence ID" value="MXO69423.1"/>
    <property type="molecule type" value="Genomic_DNA"/>
</dbReference>
<comment type="caution">
    <text evidence="1">The sequence shown here is derived from an EMBL/GenBank/DDBJ whole genome shotgun (WGS) entry which is preliminary data.</text>
</comment>
<accession>A0ABW9UYA4</accession>
<dbReference type="Proteomes" id="UP000444401">
    <property type="component" value="Unassembled WGS sequence"/>
</dbReference>
<proteinExistence type="predicted"/>
<sequence length="109" mass="11335">MRAQDAAGRDASAVPLEAGERTALRCSAAFALVAQGQAAGEPAMAAYPPMAARGREFFVRSAAQIMDRAGLDRAAVAQLLLGEYEDLARGDMLDAVMPPCLLLLDASGL</sequence>
<organism evidence="1 2">
    <name type="scientific">Pelagerythrobacter marinus</name>
    <dbReference type="NCBI Taxonomy" id="538382"/>
    <lineage>
        <taxon>Bacteria</taxon>
        <taxon>Pseudomonadati</taxon>
        <taxon>Pseudomonadota</taxon>
        <taxon>Alphaproteobacteria</taxon>
        <taxon>Sphingomonadales</taxon>
        <taxon>Erythrobacteraceae</taxon>
        <taxon>Pelagerythrobacter</taxon>
    </lineage>
</organism>
<evidence type="ECO:0000313" key="1">
    <source>
        <dbReference type="EMBL" id="MXO69423.1"/>
    </source>
</evidence>